<dbReference type="SUPFAM" id="SSF56003">
    <property type="entry name" value="Molybdenum cofactor-binding domain"/>
    <property type="match status" value="2"/>
</dbReference>
<dbReference type="PANTHER" id="PTHR47495">
    <property type="entry name" value="ALDEHYDE DEHYDROGENASE"/>
    <property type="match status" value="1"/>
</dbReference>
<dbReference type="PIRSF" id="PIRSF036389">
    <property type="entry name" value="IOR_B"/>
    <property type="match status" value="1"/>
</dbReference>
<keyword evidence="3" id="KW-1185">Reference proteome</keyword>
<dbReference type="Gene3D" id="3.30.365.10">
    <property type="entry name" value="Aldehyde oxidase/xanthine dehydrogenase, molybdopterin binding domain"/>
    <property type="match status" value="4"/>
</dbReference>
<dbReference type="InterPro" id="IPR037165">
    <property type="entry name" value="AldOxase/xan_DH_Mopterin-bd_sf"/>
</dbReference>
<name>A0A4R3N623_9GAMM</name>
<dbReference type="RefSeq" id="WP_132975003.1">
    <property type="nucleotide sequence ID" value="NZ_SMAO01000001.1"/>
</dbReference>
<dbReference type="InterPro" id="IPR046867">
    <property type="entry name" value="AldOxase/xan_DH_MoCoBD2"/>
</dbReference>
<sequence>MVETTDACRLTRRTLLKIGALAGGGLLLGLPLHARTEPPDAAPAELAPNAWIRIQGDGRIRLVLARSEMGQGVMTALPMLLAEELEVGLDQIEVESAPVDPAYINQLLGEQATGDSTSVREAWTGLREAGAVARTLLIKVAATTWGVPEAECQARRARVQHADGVRSLTYAELAADAARLPVPDQVTLKSPADWTLIGTRQRRLDTPGKVTGGARFGLDVRLPGMLYATIQPCPVLGGSVRNWRGDAARQTPGVVAVLPVRRGIAVVAETTWAALRGRERLELDCRSPASGIADTDRIRDRLRIGLTGRGTLAHRAGDATTALETAAQRIEALYEVPLQAHACMEPMNCTADVGPDHCAIHAPTQSQQGALATARRLTGLPAERISVQTTLLGGGFGRRREQDFVADAVELSGYLRRPVQVIWTRADDLRHDYYRPMTLHRLHGGLDDQGHPVAWLHRIVGPSVLARLNPSAIHDGIDPSLVAGAVDLAYAIPHLRVEYRRADTPVPAGLWRGGGHTQNAYVTECFLDELAHLAGQDPLHLRRRLLAASPRHLRVLDLAADRAGWTTPPPAGVARGLALVEAFGSLIAEIAEVTLSDNQVRVLRVVCALDCGQIVNPDTVRAQIEGGVVFGLTATLKGAITLADGQVEQGGFDTFPLLRFDEMPAVEVHFVPSESAPGGVSGIGTAAIAPAVANAVFALTGQPVRTLPIRLASGVAVS</sequence>
<organism evidence="2 3">
    <name type="scientific">Thiobaca trueperi</name>
    <dbReference type="NCBI Taxonomy" id="127458"/>
    <lineage>
        <taxon>Bacteria</taxon>
        <taxon>Pseudomonadati</taxon>
        <taxon>Pseudomonadota</taxon>
        <taxon>Gammaproteobacteria</taxon>
        <taxon>Chromatiales</taxon>
        <taxon>Chromatiaceae</taxon>
        <taxon>Thiobaca</taxon>
    </lineage>
</organism>
<reference evidence="2 3" key="1">
    <citation type="submission" date="2019-03" db="EMBL/GenBank/DDBJ databases">
        <title>Genomic Encyclopedia of Type Strains, Phase IV (KMG-IV): sequencing the most valuable type-strain genomes for metagenomic binning, comparative biology and taxonomic classification.</title>
        <authorList>
            <person name="Goeker M."/>
        </authorList>
    </citation>
    <scope>NUCLEOTIDE SEQUENCE [LARGE SCALE GENOMIC DNA]</scope>
    <source>
        <strain evidence="2 3">DSM 13587</strain>
    </source>
</reference>
<dbReference type="GO" id="GO:0016491">
    <property type="term" value="F:oxidoreductase activity"/>
    <property type="evidence" value="ECO:0007669"/>
    <property type="project" value="InterPro"/>
</dbReference>
<dbReference type="InterPro" id="IPR000674">
    <property type="entry name" value="Ald_Oxase/Xan_DH_a/b"/>
</dbReference>
<dbReference type="InterPro" id="IPR012368">
    <property type="entry name" value="OxRdtase_Mopterin-bd_su_IorB"/>
</dbReference>
<dbReference type="SMART" id="SM01008">
    <property type="entry name" value="Ald_Xan_dh_C"/>
    <property type="match status" value="1"/>
</dbReference>
<feature type="domain" description="Aldehyde oxidase/xanthine dehydrogenase a/b hammerhead" evidence="1">
    <location>
        <begin position="211"/>
        <end position="289"/>
    </location>
</feature>
<dbReference type="Pfam" id="PF02738">
    <property type="entry name" value="MoCoBD_1"/>
    <property type="match status" value="1"/>
</dbReference>
<comment type="caution">
    <text evidence="2">The sequence shown here is derived from an EMBL/GenBank/DDBJ whole genome shotgun (WGS) entry which is preliminary data.</text>
</comment>
<accession>A0A4R3N623</accession>
<dbReference type="EMBL" id="SMAO01000001">
    <property type="protein sequence ID" value="TCT23917.1"/>
    <property type="molecule type" value="Genomic_DNA"/>
</dbReference>
<dbReference type="Gene3D" id="3.90.1170.50">
    <property type="entry name" value="Aldehyde oxidase/xanthine dehydrogenase, a/b hammerhead"/>
    <property type="match status" value="1"/>
</dbReference>
<dbReference type="Pfam" id="PF20256">
    <property type="entry name" value="MoCoBD_2"/>
    <property type="match status" value="2"/>
</dbReference>
<dbReference type="PROSITE" id="PS51318">
    <property type="entry name" value="TAT"/>
    <property type="match status" value="1"/>
</dbReference>
<dbReference type="InterPro" id="IPR008274">
    <property type="entry name" value="AldOxase/xan_DH_MoCoBD1"/>
</dbReference>
<evidence type="ECO:0000259" key="1">
    <source>
        <dbReference type="SMART" id="SM01008"/>
    </source>
</evidence>
<dbReference type="PANTHER" id="PTHR47495:SF2">
    <property type="entry name" value="ALDEHYDE DEHYDROGENASE"/>
    <property type="match status" value="1"/>
</dbReference>
<proteinExistence type="predicted"/>
<protein>
    <submittedName>
        <fullName evidence="2">Isoquinoline 1-oxidoreductase beta subunit</fullName>
    </submittedName>
</protein>
<gene>
    <name evidence="2" type="ORF">EDC35_101231</name>
</gene>
<dbReference type="InterPro" id="IPR052516">
    <property type="entry name" value="N-heterocyclic_Hydroxylase"/>
</dbReference>
<evidence type="ECO:0000313" key="2">
    <source>
        <dbReference type="EMBL" id="TCT23917.1"/>
    </source>
</evidence>
<dbReference type="InterPro" id="IPR006311">
    <property type="entry name" value="TAT_signal"/>
</dbReference>
<dbReference type="AlphaFoldDB" id="A0A4R3N623"/>
<dbReference type="Proteomes" id="UP000295717">
    <property type="component" value="Unassembled WGS sequence"/>
</dbReference>
<dbReference type="OrthoDB" id="9767994at2"/>
<evidence type="ECO:0000313" key="3">
    <source>
        <dbReference type="Proteomes" id="UP000295717"/>
    </source>
</evidence>